<organism evidence="1 2">
    <name type="scientific">Fusarium decemcellulare</name>
    <dbReference type="NCBI Taxonomy" id="57161"/>
    <lineage>
        <taxon>Eukaryota</taxon>
        <taxon>Fungi</taxon>
        <taxon>Dikarya</taxon>
        <taxon>Ascomycota</taxon>
        <taxon>Pezizomycotina</taxon>
        <taxon>Sordariomycetes</taxon>
        <taxon>Hypocreomycetidae</taxon>
        <taxon>Hypocreales</taxon>
        <taxon>Nectriaceae</taxon>
        <taxon>Fusarium</taxon>
        <taxon>Fusarium decemcellulare species complex</taxon>
    </lineage>
</organism>
<gene>
    <name evidence="1" type="ORF">NM208_g11028</name>
</gene>
<accession>A0ACC1RW76</accession>
<name>A0ACC1RW76_9HYPO</name>
<protein>
    <submittedName>
        <fullName evidence="1">Uncharacterized protein</fullName>
    </submittedName>
</protein>
<proteinExistence type="predicted"/>
<evidence type="ECO:0000313" key="1">
    <source>
        <dbReference type="EMBL" id="KAJ3526770.1"/>
    </source>
</evidence>
<dbReference type="Proteomes" id="UP001148629">
    <property type="component" value="Unassembled WGS sequence"/>
</dbReference>
<reference evidence="1" key="1">
    <citation type="submission" date="2022-08" db="EMBL/GenBank/DDBJ databases">
        <title>Genome Sequence of Fusarium decemcellulare.</title>
        <authorList>
            <person name="Buettner E."/>
        </authorList>
    </citation>
    <scope>NUCLEOTIDE SEQUENCE</scope>
    <source>
        <strain evidence="1">Babe19</strain>
    </source>
</reference>
<comment type="caution">
    <text evidence="1">The sequence shown here is derived from an EMBL/GenBank/DDBJ whole genome shotgun (WGS) entry which is preliminary data.</text>
</comment>
<dbReference type="EMBL" id="JANRMS010001672">
    <property type="protein sequence ID" value="KAJ3526770.1"/>
    <property type="molecule type" value="Genomic_DNA"/>
</dbReference>
<keyword evidence="2" id="KW-1185">Reference proteome</keyword>
<evidence type="ECO:0000313" key="2">
    <source>
        <dbReference type="Proteomes" id="UP001148629"/>
    </source>
</evidence>
<sequence>MSLLHNVILVLSLTAAIGYGINARETPSVSRMITKTSAIGLLALLSATLHAPRLLIAAQAFGALGDAFLAWDGDGAFLRGLGSFLTAHVFYIALFTNRANSWEIMLSGGWRASAAALMLLLASGMVVILLPRVSYHLRLPILVYSIAIYTMVFTALAVDNTRLISGAIIFTASDSLLATEKFLVSHNSSHRAWMEHAVWVLYYFGQLLIMLGLLGLA</sequence>